<dbReference type="InterPro" id="IPR022290">
    <property type="entry name" value="LLM_Atu2307-like"/>
</dbReference>
<dbReference type="GO" id="GO:0016705">
    <property type="term" value="F:oxidoreductase activity, acting on paired donors, with incorporation or reduction of molecular oxygen"/>
    <property type="evidence" value="ECO:0007669"/>
    <property type="project" value="InterPro"/>
</dbReference>
<dbReference type="GO" id="GO:0005829">
    <property type="term" value="C:cytosol"/>
    <property type="evidence" value="ECO:0007669"/>
    <property type="project" value="TreeGrafter"/>
</dbReference>
<keyword evidence="5" id="KW-1185">Reference proteome</keyword>
<dbReference type="OrthoDB" id="9776438at2"/>
<accession>A0A1Q2CR59</accession>
<dbReference type="PANTHER" id="PTHR30137">
    <property type="entry name" value="LUCIFERASE-LIKE MONOOXYGENASE"/>
    <property type="match status" value="1"/>
</dbReference>
<proteinExistence type="predicted"/>
<keyword evidence="1" id="KW-0560">Oxidoreductase</keyword>
<dbReference type="Pfam" id="PF00296">
    <property type="entry name" value="Bac_luciferase"/>
    <property type="match status" value="1"/>
</dbReference>
<organism evidence="4 5">
    <name type="scientific">Tessaracoccus aquimaris</name>
    <dbReference type="NCBI Taxonomy" id="1332264"/>
    <lineage>
        <taxon>Bacteria</taxon>
        <taxon>Bacillati</taxon>
        <taxon>Actinomycetota</taxon>
        <taxon>Actinomycetes</taxon>
        <taxon>Propionibacteriales</taxon>
        <taxon>Propionibacteriaceae</taxon>
        <taxon>Tessaracoccus</taxon>
    </lineage>
</organism>
<dbReference type="Proteomes" id="UP000188145">
    <property type="component" value="Chromosome"/>
</dbReference>
<dbReference type="InterPro" id="IPR011251">
    <property type="entry name" value="Luciferase-like_dom"/>
</dbReference>
<name>A0A1Q2CR59_9ACTN</name>
<dbReference type="InterPro" id="IPR036661">
    <property type="entry name" value="Luciferase-like_sf"/>
</dbReference>
<feature type="domain" description="Luciferase-like" evidence="3">
    <location>
        <begin position="21"/>
        <end position="305"/>
    </location>
</feature>
<dbReference type="AlphaFoldDB" id="A0A1Q2CR59"/>
<dbReference type="PANTHER" id="PTHR30137:SF8">
    <property type="entry name" value="BLR5498 PROTEIN"/>
    <property type="match status" value="1"/>
</dbReference>
<dbReference type="NCBIfam" id="TIGR03858">
    <property type="entry name" value="LLM_2I7G"/>
    <property type="match status" value="1"/>
</dbReference>
<protein>
    <submittedName>
        <fullName evidence="4">Luciferase</fullName>
    </submittedName>
</protein>
<evidence type="ECO:0000313" key="5">
    <source>
        <dbReference type="Proteomes" id="UP000188145"/>
    </source>
</evidence>
<reference evidence="5" key="1">
    <citation type="submission" date="2017-02" db="EMBL/GenBank/DDBJ databases">
        <title>Tessaracoccus aquaemaris sp. nov., isolated from the intestine of a Korean rockfish, Sebastes schlegelii, in a marine aquaculture pond.</title>
        <authorList>
            <person name="Tak E.J."/>
            <person name="Bae J.-W."/>
        </authorList>
    </citation>
    <scope>NUCLEOTIDE SEQUENCE [LARGE SCALE GENOMIC DNA]</scope>
    <source>
        <strain evidence="5">NSG39</strain>
    </source>
</reference>
<dbReference type="KEGG" id="tes:BW730_14865"/>
<dbReference type="InterPro" id="IPR050766">
    <property type="entry name" value="Bact_Lucif_Oxidored"/>
</dbReference>
<dbReference type="Gene3D" id="3.20.20.30">
    <property type="entry name" value="Luciferase-like domain"/>
    <property type="match status" value="1"/>
</dbReference>
<dbReference type="GO" id="GO:0004497">
    <property type="term" value="F:monooxygenase activity"/>
    <property type="evidence" value="ECO:0007669"/>
    <property type="project" value="UniProtKB-KW"/>
</dbReference>
<evidence type="ECO:0000256" key="2">
    <source>
        <dbReference type="ARBA" id="ARBA00023033"/>
    </source>
</evidence>
<evidence type="ECO:0000259" key="3">
    <source>
        <dbReference type="Pfam" id="PF00296"/>
    </source>
</evidence>
<sequence>MDVEFGIDTFGDITEDANGKLLPDDAVIRNVIDEAVLADQLGLDAVGIGEHHRNDFAISSPDMVLAAIAARTSRIKLATAVTVLSSDDPVRVFERFSTLDAISSGRAEVVVGRGSFVESFPLFGYDLQDYEALFEEKLELFAKLIQGGSHTWKGTLTQSLDDVELHPRLASGPLKTWVAVGGSPQSVIRAATYDLPLMLAIIGGPVERFAPFADLHRRALEELGKGPQPIGYHTYGHIASTDDEARERMYKPWLEQTRRIGAERGWGRMDRSHFEQEADHGSMAVGSPETVARKIADGVKALGATRFQLKISTGRLPHEALLDSVHLYATEVVPLVKDMLSE</sequence>
<keyword evidence="2" id="KW-0503">Monooxygenase</keyword>
<dbReference type="EMBL" id="CP019606">
    <property type="protein sequence ID" value="AQP48591.1"/>
    <property type="molecule type" value="Genomic_DNA"/>
</dbReference>
<evidence type="ECO:0000313" key="4">
    <source>
        <dbReference type="EMBL" id="AQP48591.1"/>
    </source>
</evidence>
<gene>
    <name evidence="4" type="ORF">BW730_14865</name>
</gene>
<evidence type="ECO:0000256" key="1">
    <source>
        <dbReference type="ARBA" id="ARBA00023002"/>
    </source>
</evidence>
<dbReference type="RefSeq" id="WP_077686933.1">
    <property type="nucleotide sequence ID" value="NZ_CP019606.1"/>
</dbReference>
<dbReference type="STRING" id="1332264.BW730_14865"/>
<dbReference type="SUPFAM" id="SSF51679">
    <property type="entry name" value="Bacterial luciferase-like"/>
    <property type="match status" value="1"/>
</dbReference>